<feature type="domain" description="C2H2-type" evidence="8">
    <location>
        <begin position="103"/>
        <end position="130"/>
    </location>
</feature>
<dbReference type="PANTHER" id="PTHR24396:SF19">
    <property type="entry name" value="FI01119P"/>
    <property type="match status" value="1"/>
</dbReference>
<comment type="subcellular location">
    <subcellularLocation>
        <location evidence="1">Nucleus</location>
    </subcellularLocation>
</comment>
<proteinExistence type="predicted"/>
<keyword evidence="5" id="KW-0539">Nucleus</keyword>
<keyword evidence="4" id="KW-0862">Zinc</keyword>
<dbReference type="InterPro" id="IPR051643">
    <property type="entry name" value="Transcr_Reg_ZincFinger"/>
</dbReference>
<reference evidence="10" key="1">
    <citation type="submission" date="2025-08" db="UniProtKB">
        <authorList>
            <consortium name="RefSeq"/>
        </authorList>
    </citation>
    <scope>IDENTIFICATION</scope>
    <source>
        <tissue evidence="10">Total insect</tissue>
    </source>
</reference>
<feature type="domain" description="C2H2-type" evidence="8">
    <location>
        <begin position="232"/>
        <end position="260"/>
    </location>
</feature>
<dbReference type="AlphaFoldDB" id="A0A6P8YLR3"/>
<evidence type="ECO:0000256" key="1">
    <source>
        <dbReference type="ARBA" id="ARBA00004123"/>
    </source>
</evidence>
<feature type="compositionally biased region" description="Basic and acidic residues" evidence="7">
    <location>
        <begin position="306"/>
        <end position="326"/>
    </location>
</feature>
<evidence type="ECO:0000256" key="3">
    <source>
        <dbReference type="ARBA" id="ARBA00022771"/>
    </source>
</evidence>
<evidence type="ECO:0000259" key="8">
    <source>
        <dbReference type="PROSITE" id="PS50157"/>
    </source>
</evidence>
<dbReference type="GO" id="GO:0008270">
    <property type="term" value="F:zinc ion binding"/>
    <property type="evidence" value="ECO:0007669"/>
    <property type="project" value="UniProtKB-KW"/>
</dbReference>
<evidence type="ECO:0000256" key="6">
    <source>
        <dbReference type="PROSITE-ProRule" id="PRU00042"/>
    </source>
</evidence>
<evidence type="ECO:0000256" key="4">
    <source>
        <dbReference type="ARBA" id="ARBA00022833"/>
    </source>
</evidence>
<accession>A0A6P8YLR3</accession>
<dbReference type="InterPro" id="IPR036236">
    <property type="entry name" value="Znf_C2H2_sf"/>
</dbReference>
<dbReference type="Proteomes" id="UP000515158">
    <property type="component" value="Unplaced"/>
</dbReference>
<dbReference type="InterPro" id="IPR013087">
    <property type="entry name" value="Znf_C2H2_type"/>
</dbReference>
<keyword evidence="2" id="KW-0479">Metal-binding</keyword>
<evidence type="ECO:0000256" key="5">
    <source>
        <dbReference type="ARBA" id="ARBA00023242"/>
    </source>
</evidence>
<dbReference type="FunCoup" id="A0A6P8YLR3">
    <property type="interactions" value="35"/>
</dbReference>
<dbReference type="GO" id="GO:0005634">
    <property type="term" value="C:nucleus"/>
    <property type="evidence" value="ECO:0007669"/>
    <property type="project" value="UniProtKB-SubCell"/>
</dbReference>
<dbReference type="PROSITE" id="PS00028">
    <property type="entry name" value="ZINC_FINGER_C2H2_1"/>
    <property type="match status" value="3"/>
</dbReference>
<name>A0A6P8YLR3_THRPL</name>
<feature type="domain" description="C2H2-type" evidence="8">
    <location>
        <begin position="175"/>
        <end position="202"/>
    </location>
</feature>
<dbReference type="Pfam" id="PF00096">
    <property type="entry name" value="zf-C2H2"/>
    <property type="match status" value="4"/>
</dbReference>
<feature type="domain" description="C2H2-type" evidence="8">
    <location>
        <begin position="203"/>
        <end position="230"/>
    </location>
</feature>
<dbReference type="GeneID" id="117643150"/>
<protein>
    <submittedName>
        <fullName evidence="10">PR domain zinc finger protein 13-like</fullName>
    </submittedName>
</protein>
<dbReference type="GO" id="GO:0000981">
    <property type="term" value="F:DNA-binding transcription factor activity, RNA polymerase II-specific"/>
    <property type="evidence" value="ECO:0007669"/>
    <property type="project" value="TreeGrafter"/>
</dbReference>
<dbReference type="RefSeq" id="XP_034237756.1">
    <property type="nucleotide sequence ID" value="XM_034381865.1"/>
</dbReference>
<evidence type="ECO:0000256" key="7">
    <source>
        <dbReference type="SAM" id="MobiDB-lite"/>
    </source>
</evidence>
<dbReference type="PANTHER" id="PTHR24396">
    <property type="entry name" value="ZINC FINGER PROTEIN"/>
    <property type="match status" value="1"/>
</dbReference>
<organism evidence="10">
    <name type="scientific">Thrips palmi</name>
    <name type="common">Melon thrips</name>
    <dbReference type="NCBI Taxonomy" id="161013"/>
    <lineage>
        <taxon>Eukaryota</taxon>
        <taxon>Metazoa</taxon>
        <taxon>Ecdysozoa</taxon>
        <taxon>Arthropoda</taxon>
        <taxon>Hexapoda</taxon>
        <taxon>Insecta</taxon>
        <taxon>Pterygota</taxon>
        <taxon>Neoptera</taxon>
        <taxon>Paraneoptera</taxon>
        <taxon>Thysanoptera</taxon>
        <taxon>Terebrantia</taxon>
        <taxon>Thripoidea</taxon>
        <taxon>Thripidae</taxon>
        <taxon>Thrips</taxon>
    </lineage>
</organism>
<dbReference type="OrthoDB" id="9998363at2759"/>
<dbReference type="PROSITE" id="PS50157">
    <property type="entry name" value="ZINC_FINGER_C2H2_2"/>
    <property type="match status" value="4"/>
</dbReference>
<dbReference type="InParanoid" id="A0A6P8YLR3"/>
<dbReference type="FunFam" id="3.30.160.60:FF:000616">
    <property type="entry name" value="PR domain zinc finger protein 13"/>
    <property type="match status" value="1"/>
</dbReference>
<dbReference type="GO" id="GO:0000978">
    <property type="term" value="F:RNA polymerase II cis-regulatory region sequence-specific DNA binding"/>
    <property type="evidence" value="ECO:0007669"/>
    <property type="project" value="TreeGrafter"/>
</dbReference>
<dbReference type="SMART" id="SM00355">
    <property type="entry name" value="ZnF_C2H2"/>
    <property type="match status" value="4"/>
</dbReference>
<dbReference type="SUPFAM" id="SSF57667">
    <property type="entry name" value="beta-beta-alpha zinc fingers"/>
    <property type="match status" value="3"/>
</dbReference>
<feature type="compositionally biased region" description="Acidic residues" evidence="7">
    <location>
        <begin position="259"/>
        <end position="297"/>
    </location>
</feature>
<keyword evidence="9" id="KW-1185">Reference proteome</keyword>
<evidence type="ECO:0000313" key="9">
    <source>
        <dbReference type="Proteomes" id="UP000515158"/>
    </source>
</evidence>
<sequence>MTTANGDDVLQLRLCADGYLDADVEATPRWVRRLRLADDCHSANVQLQAEAAGRSSPPTRCRVRAVRPLSRGQSVQLWFADDLLPCLRLPFLAPHNIQGEKRYVCHHCGRSFEFPNPLKLHLALDCGREDVSALWRRLQRLGAHPGHQGHQASYHQHASDMETLVSNLGRSKQGHLCIYCGKVYSRKYGLKIHIRTHTGFKPLKCKYCLRPFGDPSNLNKHVRLHAEGDTPYKCDLCGKVLVRRRDLERHVKSRHQDGVEGDGEGLGDWDNDMDTDNDNEHDDDDVEVDVDVGDEEDQLHCNGNSMRKEQRQQRVGVERDIPIPTA</sequence>
<feature type="region of interest" description="Disordered" evidence="7">
    <location>
        <begin position="250"/>
        <end position="326"/>
    </location>
</feature>
<keyword evidence="3 6" id="KW-0863">Zinc-finger</keyword>
<dbReference type="Gene3D" id="3.30.160.60">
    <property type="entry name" value="Classic Zinc Finger"/>
    <property type="match status" value="3"/>
</dbReference>
<gene>
    <name evidence="10" type="primary">LOC117643150</name>
</gene>
<evidence type="ECO:0000313" key="10">
    <source>
        <dbReference type="RefSeq" id="XP_034237756.1"/>
    </source>
</evidence>
<dbReference type="KEGG" id="tpal:117643150"/>
<evidence type="ECO:0000256" key="2">
    <source>
        <dbReference type="ARBA" id="ARBA00022723"/>
    </source>
</evidence>